<reference evidence="2" key="1">
    <citation type="submission" date="2025-08" db="UniProtKB">
        <authorList>
            <consortium name="Ensembl"/>
        </authorList>
    </citation>
    <scope>IDENTIFICATION</scope>
</reference>
<reference evidence="2" key="2">
    <citation type="submission" date="2025-09" db="UniProtKB">
        <authorList>
            <consortium name="Ensembl"/>
        </authorList>
    </citation>
    <scope>IDENTIFICATION</scope>
</reference>
<name>A0A8D0HE34_SPHPU</name>
<organism evidence="2 3">
    <name type="scientific">Sphenodon punctatus</name>
    <name type="common">Tuatara</name>
    <name type="synonym">Hatteria punctata</name>
    <dbReference type="NCBI Taxonomy" id="8508"/>
    <lineage>
        <taxon>Eukaryota</taxon>
        <taxon>Metazoa</taxon>
        <taxon>Chordata</taxon>
        <taxon>Craniata</taxon>
        <taxon>Vertebrata</taxon>
        <taxon>Euteleostomi</taxon>
        <taxon>Lepidosauria</taxon>
        <taxon>Sphenodontia</taxon>
        <taxon>Sphenodontidae</taxon>
        <taxon>Sphenodon</taxon>
    </lineage>
</organism>
<proteinExistence type="predicted"/>
<evidence type="ECO:0000313" key="2">
    <source>
        <dbReference type="Ensembl" id="ENSSPUP00000018448.1"/>
    </source>
</evidence>
<accession>A0A8D0HE34</accession>
<protein>
    <submittedName>
        <fullName evidence="2">Uncharacterized protein</fullName>
    </submittedName>
</protein>
<dbReference type="GeneTree" id="ENSGT00900000143573"/>
<evidence type="ECO:0000256" key="1">
    <source>
        <dbReference type="SAM" id="MobiDB-lite"/>
    </source>
</evidence>
<dbReference type="Proteomes" id="UP000694392">
    <property type="component" value="Unplaced"/>
</dbReference>
<keyword evidence="3" id="KW-1185">Reference proteome</keyword>
<evidence type="ECO:0000313" key="3">
    <source>
        <dbReference type="Proteomes" id="UP000694392"/>
    </source>
</evidence>
<sequence>MSDLNHCIGLAFPCSALSSPIFFPVRVTSTEGQLNGFQNSLNSAASCEPGTNAVGPLEAGPQVIFARSKPLSSRSRATGTVVGQRKKKTVQTGPT</sequence>
<dbReference type="Ensembl" id="ENSSPUT00000019653.1">
    <property type="protein sequence ID" value="ENSSPUP00000018448.1"/>
    <property type="gene ID" value="ENSSPUG00000014249.1"/>
</dbReference>
<dbReference type="AlphaFoldDB" id="A0A8D0HE34"/>
<feature type="region of interest" description="Disordered" evidence="1">
    <location>
        <begin position="69"/>
        <end position="95"/>
    </location>
</feature>